<dbReference type="EMBL" id="BSUZ01000001">
    <property type="protein sequence ID" value="GMA86114.1"/>
    <property type="molecule type" value="Genomic_DNA"/>
</dbReference>
<dbReference type="InterPro" id="IPR024705">
    <property type="entry name" value="Ssp411"/>
</dbReference>
<gene>
    <name evidence="1" type="ORF">GCM10025868_13640</name>
</gene>
<evidence type="ECO:0000313" key="2">
    <source>
        <dbReference type="Proteomes" id="UP001157017"/>
    </source>
</evidence>
<dbReference type="PANTHER" id="PTHR42899">
    <property type="entry name" value="SPERMATOGENESIS-ASSOCIATED PROTEIN 20"/>
    <property type="match status" value="1"/>
</dbReference>
<accession>A0ABQ6JE85</accession>
<evidence type="ECO:0000313" key="1">
    <source>
        <dbReference type="EMBL" id="GMA86114.1"/>
    </source>
</evidence>
<keyword evidence="2" id="KW-1185">Reference proteome</keyword>
<name>A0ABQ6JE85_9ACTN</name>
<dbReference type="PANTHER" id="PTHR42899:SF1">
    <property type="entry name" value="SPERMATOGENESIS-ASSOCIATED PROTEIN 20"/>
    <property type="match status" value="1"/>
</dbReference>
<organism evidence="1 2">
    <name type="scientific">Angustibacter aerolatus</name>
    <dbReference type="NCBI Taxonomy" id="1162965"/>
    <lineage>
        <taxon>Bacteria</taxon>
        <taxon>Bacillati</taxon>
        <taxon>Actinomycetota</taxon>
        <taxon>Actinomycetes</taxon>
        <taxon>Kineosporiales</taxon>
        <taxon>Kineosporiaceae</taxon>
    </lineage>
</organism>
<comment type="caution">
    <text evidence="1">The sequence shown here is derived from an EMBL/GenBank/DDBJ whole genome shotgun (WGS) entry which is preliminary data.</text>
</comment>
<sequence>MLGPDDGAWAAQALGVTASGTFEHGGSTLRRLAEPSARLDDVLARLHEARGDRPQPGRDDKVVAAWNGLAVAALAETGALLDRPDLVEAAERAAGLLLDVHVVDGVLRRVSRDGVVGSPAGTLEDHGDVVEGLLALHACTGAARWLTAAGALVEAVRDRFWHGGAGFSDTPDDDVDERLRTASGGVRRPADPADNAHPSGPSAAAGALVSWFALTGDDSVLEPATWALDAARRVAGGAPRFAGWGLAVAEALLDGPREVAVVGAPGAERDALVRTALRSTAPGLVLGIGEPDAEPVVPLLADRGARDGRPTAYPCRGGVCERRSATRPR</sequence>
<protein>
    <recommendedName>
        <fullName evidence="3">N-acylglucosamine 2-epimerase</fullName>
    </recommendedName>
</protein>
<evidence type="ECO:0008006" key="3">
    <source>
        <dbReference type="Google" id="ProtNLM"/>
    </source>
</evidence>
<dbReference type="InterPro" id="IPR008928">
    <property type="entry name" value="6-hairpin_glycosidase_sf"/>
</dbReference>
<reference evidence="2" key="1">
    <citation type="journal article" date="2019" name="Int. J. Syst. Evol. Microbiol.">
        <title>The Global Catalogue of Microorganisms (GCM) 10K type strain sequencing project: providing services to taxonomists for standard genome sequencing and annotation.</title>
        <authorList>
            <consortium name="The Broad Institute Genomics Platform"/>
            <consortium name="The Broad Institute Genome Sequencing Center for Infectious Disease"/>
            <person name="Wu L."/>
            <person name="Ma J."/>
        </authorList>
    </citation>
    <scope>NUCLEOTIDE SEQUENCE [LARGE SCALE GENOMIC DNA]</scope>
    <source>
        <strain evidence="2">NBRC 108730</strain>
    </source>
</reference>
<dbReference type="Proteomes" id="UP001157017">
    <property type="component" value="Unassembled WGS sequence"/>
</dbReference>
<dbReference type="SUPFAM" id="SSF48208">
    <property type="entry name" value="Six-hairpin glycosidases"/>
    <property type="match status" value="1"/>
</dbReference>
<proteinExistence type="predicted"/>